<reference evidence="1 2" key="1">
    <citation type="submission" date="2008-07" db="EMBL/GenBank/DDBJ databases">
        <authorList>
            <person name="Gonzalez J."/>
            <person name="Sokolova T."/>
            <person name="Ferriera S."/>
            <person name="Johnson J."/>
            <person name="Kravitz S."/>
            <person name="Beeson K."/>
            <person name="Sutton G."/>
            <person name="Rogers Y.-H."/>
            <person name="Friedman R."/>
            <person name="Frazier M."/>
            <person name="Venter J.C."/>
        </authorList>
    </citation>
    <scope>NUCLEOTIDE SEQUENCE [LARGE SCALE GENOMIC DNA]</scope>
    <source>
        <strain evidence="1 2">DSM 12653</strain>
    </source>
</reference>
<gene>
    <name evidence="1" type="ORF">CDSM653_02147</name>
</gene>
<accession>A0A0F5PJH2</accession>
<protein>
    <recommendedName>
        <fullName evidence="3">Squalene cyclase C-terminal domain-containing protein</fullName>
    </recommendedName>
</protein>
<dbReference type="SUPFAM" id="SSF48208">
    <property type="entry name" value="Six-hairpin glycosidases"/>
    <property type="match status" value="1"/>
</dbReference>
<comment type="caution">
    <text evidence="1">The sequence shown here is derived from an EMBL/GenBank/DDBJ whole genome shotgun (WGS) entry which is preliminary data.</text>
</comment>
<organism evidence="1 2">
    <name type="scientific">Caldanaerobacter subterraneus subsp. pacificus DSM 12653</name>
    <dbReference type="NCBI Taxonomy" id="391606"/>
    <lineage>
        <taxon>Bacteria</taxon>
        <taxon>Bacillati</taxon>
        <taxon>Bacillota</taxon>
        <taxon>Clostridia</taxon>
        <taxon>Thermoanaerobacterales</taxon>
        <taxon>Thermoanaerobacteraceae</taxon>
        <taxon>Caldanaerobacter</taxon>
    </lineage>
</organism>
<dbReference type="InterPro" id="IPR008928">
    <property type="entry name" value="6-hairpin_glycosidase_sf"/>
</dbReference>
<dbReference type="Proteomes" id="UP000010146">
    <property type="component" value="Unassembled WGS sequence"/>
</dbReference>
<dbReference type="GO" id="GO:0005975">
    <property type="term" value="P:carbohydrate metabolic process"/>
    <property type="evidence" value="ECO:0007669"/>
    <property type="project" value="InterPro"/>
</dbReference>
<dbReference type="InterPro" id="IPR008929">
    <property type="entry name" value="Chondroitin_lyas"/>
</dbReference>
<proteinExistence type="predicted"/>
<dbReference type="AlphaFoldDB" id="A0A0F5PJH2"/>
<dbReference type="EMBL" id="ABXP02000115">
    <property type="protein sequence ID" value="KKC28765.1"/>
    <property type="molecule type" value="Genomic_DNA"/>
</dbReference>
<reference evidence="2" key="3">
    <citation type="submission" date="2015-02" db="EMBL/GenBank/DDBJ databases">
        <title>Genome analysis of three genomes within the thermophilic hydrogenogenic bacterial species Caldanaerobacter subterraneus.</title>
        <authorList>
            <person name="Sant'Anna F.H."/>
            <person name="Lebedinsky A."/>
            <person name="Sokolova T."/>
            <person name="Robb F.T."/>
            <person name="Gonzalez J.M."/>
        </authorList>
    </citation>
    <scope>NUCLEOTIDE SEQUENCE [LARGE SCALE GENOMIC DNA]</scope>
    <source>
        <strain evidence="2">DSM 12653</strain>
    </source>
</reference>
<evidence type="ECO:0000313" key="2">
    <source>
        <dbReference type="Proteomes" id="UP000010146"/>
    </source>
</evidence>
<dbReference type="Gene3D" id="1.50.10.100">
    <property type="entry name" value="Chondroitin AC/alginate lyase"/>
    <property type="match status" value="1"/>
</dbReference>
<evidence type="ECO:0000313" key="1">
    <source>
        <dbReference type="EMBL" id="KKC28765.1"/>
    </source>
</evidence>
<name>A0A0F5PJH2_9THEO</name>
<reference evidence="1 2" key="2">
    <citation type="journal article" date="2015" name="BMC Genomics">
        <title>Analysis of three genomes within the thermophilic bacterial species Caldanaerobacter subterraneus with a focus on carbon monoxide dehydrogenase evolution and hydrolase diversity.</title>
        <authorList>
            <person name="Sant'Anna F.H."/>
            <person name="Lebedinsky A.V."/>
            <person name="Sokolova T.G."/>
            <person name="Robb F.T."/>
            <person name="Gonzalez J.M."/>
        </authorList>
    </citation>
    <scope>NUCLEOTIDE SEQUENCE [LARGE SCALE GENOMIC DNA]</scope>
    <source>
        <strain evidence="1 2">DSM 12653</strain>
    </source>
</reference>
<sequence>MEEETFWRMKSIERELLDIVLPVITELKNYFNSLLHEEDGEKVYIYDEELKDIASGCTMGQVAGFYVFLNKIEKNNGLLNIAKGLVKTVNEIQLKDGGFSQPYFAKKGEPPVVDIAEIGAVANSLYHIFCATKSVYAYDTLIKAADYLLTQVAEENPGAVYKRPQVSGDILNGDIYAAHAWCRAYQLSKKEAYLQKVHDVIQHVASRFSKHEEGWWPYSETWGGDIEVGNSVSYQGTIVGFADICLPLLSETLRDNWLKIRYKAVETMLKAMKEGPNERTEVTWWSRDWENTWEIYLAFWRCRNEIKEAKEVVLGRFNKLKEEVDKRKIEVFSPRIAISDSDRTPVSTTFRKAATFAGILSYMFLDEGII</sequence>
<evidence type="ECO:0008006" key="3">
    <source>
        <dbReference type="Google" id="ProtNLM"/>
    </source>
</evidence>